<proteinExistence type="predicted"/>
<evidence type="ECO:0000313" key="3">
    <source>
        <dbReference type="Proteomes" id="UP000030969"/>
    </source>
</evidence>
<gene>
    <name evidence="2" type="ORF">OR61_12275</name>
</gene>
<reference evidence="2 3" key="1">
    <citation type="submission" date="2014-11" db="EMBL/GenBank/DDBJ databases">
        <title>Draft Genome Sequences of Xanthomonas vesicatoria Strains from the Balkan Peninsula.</title>
        <authorList>
            <person name="Vancheva T."/>
            <person name="Lefeuvre P."/>
            <person name="Bogatzevska N."/>
            <person name="Moncheva P."/>
            <person name="Koebnik R."/>
        </authorList>
    </citation>
    <scope>NUCLEOTIDE SEQUENCE [LARGE SCALE GENOMIC DNA]</scope>
    <source>
        <strain evidence="2 3">53M</strain>
    </source>
</reference>
<feature type="compositionally biased region" description="Polar residues" evidence="1">
    <location>
        <begin position="1"/>
        <end position="22"/>
    </location>
</feature>
<dbReference type="EMBL" id="JSYJ01000067">
    <property type="protein sequence ID" value="KHM94172.1"/>
    <property type="molecule type" value="Genomic_DNA"/>
</dbReference>
<evidence type="ECO:0000256" key="1">
    <source>
        <dbReference type="SAM" id="MobiDB-lite"/>
    </source>
</evidence>
<sequence length="61" mass="6445">MASASSKSHSTPGTSAYPSTSAARHLLRPSTTSKRPAVTAGRRRTGNSMPLTRIVGNHLNR</sequence>
<organism evidence="2 3">
    <name type="scientific">Xanthomonas vesicatoria</name>
    <dbReference type="NCBI Taxonomy" id="56460"/>
    <lineage>
        <taxon>Bacteria</taxon>
        <taxon>Pseudomonadati</taxon>
        <taxon>Pseudomonadota</taxon>
        <taxon>Gammaproteobacteria</taxon>
        <taxon>Lysobacterales</taxon>
        <taxon>Lysobacteraceae</taxon>
        <taxon>Xanthomonas</taxon>
    </lineage>
</organism>
<accession>A0AAJ0IXT8</accession>
<dbReference type="AlphaFoldDB" id="A0AAJ0IXT8"/>
<evidence type="ECO:0000313" key="2">
    <source>
        <dbReference type="EMBL" id="KHM94172.1"/>
    </source>
</evidence>
<name>A0AAJ0IXT8_9XANT</name>
<protein>
    <submittedName>
        <fullName evidence="2">Uncharacterized protein</fullName>
    </submittedName>
</protein>
<dbReference type="Proteomes" id="UP000030969">
    <property type="component" value="Unassembled WGS sequence"/>
</dbReference>
<feature type="region of interest" description="Disordered" evidence="1">
    <location>
        <begin position="1"/>
        <end position="61"/>
    </location>
</feature>
<comment type="caution">
    <text evidence="2">The sequence shown here is derived from an EMBL/GenBank/DDBJ whole genome shotgun (WGS) entry which is preliminary data.</text>
</comment>